<accession>A0A367L1S6</accession>
<gene>
    <name evidence="2" type="ORF">L249_8865</name>
</gene>
<dbReference type="Pfam" id="PF16242">
    <property type="entry name" value="Pyrid_ox_like"/>
    <property type="match status" value="1"/>
</dbReference>
<comment type="caution">
    <text evidence="2">The sequence shown here is derived from an EMBL/GenBank/DDBJ whole genome shotgun (WGS) entry which is preliminary data.</text>
</comment>
<dbReference type="SUPFAM" id="SSF50475">
    <property type="entry name" value="FMN-binding split barrel"/>
    <property type="match status" value="1"/>
</dbReference>
<reference evidence="2 3" key="1">
    <citation type="journal article" date="2015" name="BMC Genomics">
        <title>Insights from the genome of Ophiocordyceps polyrhachis-furcata to pathogenicity and host specificity in insect fungi.</title>
        <authorList>
            <person name="Wichadakul D."/>
            <person name="Kobmoo N."/>
            <person name="Ingsriswang S."/>
            <person name="Tangphatsornruang S."/>
            <person name="Chantasingh D."/>
            <person name="Luangsa-ard J.J."/>
            <person name="Eurwilaichitr L."/>
        </authorList>
    </citation>
    <scope>NUCLEOTIDE SEQUENCE [LARGE SCALE GENOMIC DNA]</scope>
    <source>
        <strain evidence="2 3">BCC 54312</strain>
    </source>
</reference>
<dbReference type="InterPro" id="IPR012349">
    <property type="entry name" value="Split_barrel_FMN-bd"/>
</dbReference>
<dbReference type="EMBL" id="LKCN02000019">
    <property type="protein sequence ID" value="RCI08390.1"/>
    <property type="molecule type" value="Genomic_DNA"/>
</dbReference>
<dbReference type="InterPro" id="IPR052917">
    <property type="entry name" value="Stress-Dev_Protein"/>
</dbReference>
<organism evidence="2 3">
    <name type="scientific">Ophiocordyceps polyrhachis-furcata BCC 54312</name>
    <dbReference type="NCBI Taxonomy" id="1330021"/>
    <lineage>
        <taxon>Eukaryota</taxon>
        <taxon>Fungi</taxon>
        <taxon>Dikarya</taxon>
        <taxon>Ascomycota</taxon>
        <taxon>Pezizomycotina</taxon>
        <taxon>Sordariomycetes</taxon>
        <taxon>Hypocreomycetidae</taxon>
        <taxon>Hypocreales</taxon>
        <taxon>Ophiocordycipitaceae</taxon>
        <taxon>Ophiocordyceps</taxon>
    </lineage>
</organism>
<feature type="domain" description="General stress protein FMN-binding split barrel" evidence="1">
    <location>
        <begin position="31"/>
        <end position="183"/>
    </location>
</feature>
<proteinExistence type="predicted"/>
<dbReference type="PANTHER" id="PTHR34818:SF1">
    <property type="entry name" value="PROTEIN BLI-3"/>
    <property type="match status" value="1"/>
</dbReference>
<dbReference type="AlphaFoldDB" id="A0A367L1S6"/>
<dbReference type="Proteomes" id="UP000253664">
    <property type="component" value="Unassembled WGS sequence"/>
</dbReference>
<sequence length="206" mass="22287">MSTFSNTSVGDKPADPYKQANLEEVDTKTKISDLVDFMTACKFSMMTTHEASTNNLVSRCMALAATETGGIDLLFHTNTESGKTNDIASDSHINISFINASGEWASVSGTAAIITDRDLVKKYYTPTLKAWVGDLGDGKHDGSENDPRLGVVRVNMAFATYALVAKNILSRAAEVVQGAVSGKPAHTNKLREITPNEVQQWRSVNK</sequence>
<dbReference type="InterPro" id="IPR038725">
    <property type="entry name" value="YdaG_split_barrel_FMN-bd"/>
</dbReference>
<evidence type="ECO:0000313" key="3">
    <source>
        <dbReference type="Proteomes" id="UP000253664"/>
    </source>
</evidence>
<dbReference type="OrthoDB" id="434253at2759"/>
<name>A0A367L1S6_9HYPO</name>
<keyword evidence="3" id="KW-1185">Reference proteome</keyword>
<dbReference type="STRING" id="1330021.A0A367L1S6"/>
<evidence type="ECO:0000313" key="2">
    <source>
        <dbReference type="EMBL" id="RCI08390.1"/>
    </source>
</evidence>
<dbReference type="PANTHER" id="PTHR34818">
    <property type="entry name" value="PROTEIN BLI-3"/>
    <property type="match status" value="1"/>
</dbReference>
<dbReference type="Gene3D" id="2.30.110.10">
    <property type="entry name" value="Electron Transport, Fmn-binding Protein, Chain A"/>
    <property type="match status" value="1"/>
</dbReference>
<protein>
    <recommendedName>
        <fullName evidence="1">General stress protein FMN-binding split barrel domain-containing protein</fullName>
    </recommendedName>
</protein>
<evidence type="ECO:0000259" key="1">
    <source>
        <dbReference type="Pfam" id="PF16242"/>
    </source>
</evidence>